<keyword evidence="2" id="KW-1185">Reference proteome</keyword>
<gene>
    <name evidence="1" type="ORF">EJB06_14520</name>
</gene>
<evidence type="ECO:0000313" key="2">
    <source>
        <dbReference type="Proteomes" id="UP000278085"/>
    </source>
</evidence>
<dbReference type="AlphaFoldDB" id="A0A430HL01"/>
<dbReference type="EMBL" id="RXLQ01000007">
    <property type="protein sequence ID" value="RSZ58180.1"/>
    <property type="molecule type" value="Genomic_DNA"/>
</dbReference>
<protein>
    <submittedName>
        <fullName evidence="1">Uncharacterized protein</fullName>
    </submittedName>
</protein>
<reference evidence="1 2" key="1">
    <citation type="submission" date="2018-12" db="EMBL/GenBank/DDBJ databases">
        <authorList>
            <person name="Yang E."/>
        </authorList>
    </citation>
    <scope>NUCLEOTIDE SEQUENCE [LARGE SCALE GENOMIC DNA]</scope>
    <source>
        <strain evidence="1 2">SOD</strain>
    </source>
</reference>
<evidence type="ECO:0000313" key="1">
    <source>
        <dbReference type="EMBL" id="RSZ58180.1"/>
    </source>
</evidence>
<comment type="caution">
    <text evidence="1">The sequence shown here is derived from an EMBL/GenBank/DDBJ whole genome shotgun (WGS) entry which is preliminary data.</text>
</comment>
<name>A0A430HL01_9BURK</name>
<sequence>MLDAILCPEWEYRYVSFDQAWAPGMHMASMRNGCGDDWFLLFDRAGAALKGFAHELSDKHVGAMLQAQVPGAFSAFLNEPAFSMQDATFCYWRGADEASWHKVQGGREDDGAGDMLSLLVAGPSAYKAWAEAYFEVPVDLDTVSAVFGHVPLDGAMIRKLNPDADVDAAYADAAGIGYPRRTA</sequence>
<accession>A0A430HL01</accession>
<organism evidence="1 2">
    <name type="scientific">Massilia atriviolacea</name>
    <dbReference type="NCBI Taxonomy" id="2495579"/>
    <lineage>
        <taxon>Bacteria</taxon>
        <taxon>Pseudomonadati</taxon>
        <taxon>Pseudomonadota</taxon>
        <taxon>Betaproteobacteria</taxon>
        <taxon>Burkholderiales</taxon>
        <taxon>Oxalobacteraceae</taxon>
        <taxon>Telluria group</taxon>
        <taxon>Massilia</taxon>
    </lineage>
</organism>
<proteinExistence type="predicted"/>
<dbReference type="Proteomes" id="UP000278085">
    <property type="component" value="Unassembled WGS sequence"/>
</dbReference>